<protein>
    <recommendedName>
        <fullName evidence="8">Helicase</fullName>
    </recommendedName>
</protein>
<dbReference type="InterPro" id="IPR001650">
    <property type="entry name" value="Helicase_C-like"/>
</dbReference>
<evidence type="ECO:0000256" key="1">
    <source>
        <dbReference type="ARBA" id="ARBA00022741"/>
    </source>
</evidence>
<dbReference type="CDD" id="cd18795">
    <property type="entry name" value="SF2_C_Ski2"/>
    <property type="match status" value="1"/>
</dbReference>
<evidence type="ECO:0000259" key="5">
    <source>
        <dbReference type="PROSITE" id="PS51192"/>
    </source>
</evidence>
<evidence type="ECO:0000256" key="4">
    <source>
        <dbReference type="ARBA" id="ARBA00022840"/>
    </source>
</evidence>
<feature type="domain" description="Helicase C-terminal" evidence="6">
    <location>
        <begin position="344"/>
        <end position="509"/>
    </location>
</feature>
<dbReference type="Pfam" id="PF00271">
    <property type="entry name" value="Helicase_C"/>
    <property type="match status" value="1"/>
</dbReference>
<sequence>MPIICDKPYNSTDYSHEWNEMTSGNFDLSDFQKWAIKYMMEGQHVLITAHTGSGKTLPAEFMIKMFTQLRNDKKKVIYASPIKALSNQKLHDMRIKYPDISFGLLTGDVKDNPDADVLIVTTEILRNTLFNKRIAEETSTEMPLSFNIDLESELGGVVFDEVHYINDPHRGSVWEQSILLLPPHVQILMLSATIDKPESFAAWVQGEKEKQAIEIGIDPKIVALAPTYERVVPLTHYMWLSTHPSMAKAVKKTEIEPLMKLCNKPLVIKSASGEYNHSNYGDISNIKSFMWKNRIRVKRPYLLNSMVRYLKANDMLPAICFVFSRKHVELAAKEIEVCLYEDGDVKSSTVEKECRKILMDKLPNYREYLDLKEYTEMIALLEKGVAIHHAGIMPVLREMIELLFDRGYIKLLFATETFAVGINMPTKTVIFSSVDKWDGNGRRILYPHEYTQMAGRAGRRGLDDIGHVIHCCNLFDMPTSVDYKNMLCGPPQKLTSKFKISYGLILSVVSSGNPSLDKIESFVSQSMISKDIAKEVDYHSRTIEQLDSKLELLRSNLKHLTTPQEDLEKYIELKETINNMSQKQKKKASREMINIEQTHKSLSRDVDVISRLSETEKEIESQQTYQQNAVRYLSDEVKRVCSILLDNNFIVESDNGYSVTELGSIASQLQEMHSLAFARVVKETDYFKDFTPSDIAGLLSVFTNIRIPEETMIHFPDTDKEHVNAACTNVKKYIEESQQTEVTARINTGENDDVHYNLVSSVMEWCCADDELSCRHIINNLVTEDSQLFLGDFVKAVLKINNCATELEKIAEMTNNIPLLEKLSQLHSMTLKYVANNQSLYI</sequence>
<keyword evidence="4" id="KW-0067">ATP-binding</keyword>
<organism evidence="7">
    <name type="scientific">viral metagenome</name>
    <dbReference type="NCBI Taxonomy" id="1070528"/>
    <lineage>
        <taxon>unclassified sequences</taxon>
        <taxon>metagenomes</taxon>
        <taxon>organismal metagenomes</taxon>
    </lineage>
</organism>
<dbReference type="Pfam" id="PF00270">
    <property type="entry name" value="DEAD"/>
    <property type="match status" value="1"/>
</dbReference>
<dbReference type="SMART" id="SM00490">
    <property type="entry name" value="HELICc"/>
    <property type="match status" value="1"/>
</dbReference>
<dbReference type="GO" id="GO:0055087">
    <property type="term" value="C:Ski complex"/>
    <property type="evidence" value="ECO:0007669"/>
    <property type="project" value="TreeGrafter"/>
</dbReference>
<dbReference type="PANTHER" id="PTHR12131:SF1">
    <property type="entry name" value="ATP-DEPENDENT RNA HELICASE SUPV3L1, MITOCHONDRIAL-RELATED"/>
    <property type="match status" value="1"/>
</dbReference>
<dbReference type="EMBL" id="MN740503">
    <property type="protein sequence ID" value="QHU30009.1"/>
    <property type="molecule type" value="Genomic_DNA"/>
</dbReference>
<evidence type="ECO:0000256" key="2">
    <source>
        <dbReference type="ARBA" id="ARBA00022801"/>
    </source>
</evidence>
<evidence type="ECO:0000313" key="7">
    <source>
        <dbReference type="EMBL" id="QHU30009.1"/>
    </source>
</evidence>
<dbReference type="Gene3D" id="3.40.50.300">
    <property type="entry name" value="P-loop containing nucleotide triphosphate hydrolases"/>
    <property type="match status" value="2"/>
</dbReference>
<name>A0A6C0LGE4_9ZZZZ</name>
<feature type="domain" description="Helicase ATP-binding" evidence="5">
    <location>
        <begin position="36"/>
        <end position="212"/>
    </location>
</feature>
<dbReference type="PROSITE" id="PS51192">
    <property type="entry name" value="HELICASE_ATP_BIND_1"/>
    <property type="match status" value="1"/>
</dbReference>
<dbReference type="GO" id="GO:0004386">
    <property type="term" value="F:helicase activity"/>
    <property type="evidence" value="ECO:0007669"/>
    <property type="project" value="UniProtKB-KW"/>
</dbReference>
<keyword evidence="2" id="KW-0378">Hydrolase</keyword>
<accession>A0A6C0LGE4</accession>
<keyword evidence="3" id="KW-0347">Helicase</keyword>
<dbReference type="InterPro" id="IPR050699">
    <property type="entry name" value="RNA-DNA_Helicase"/>
</dbReference>
<dbReference type="Pfam" id="PF08148">
    <property type="entry name" value="DSHCT"/>
    <property type="match status" value="1"/>
</dbReference>
<dbReference type="InterPro" id="IPR012961">
    <property type="entry name" value="Ski2/MTR4_C"/>
</dbReference>
<dbReference type="GO" id="GO:0016787">
    <property type="term" value="F:hydrolase activity"/>
    <property type="evidence" value="ECO:0007669"/>
    <property type="project" value="UniProtKB-KW"/>
</dbReference>
<dbReference type="GO" id="GO:0005524">
    <property type="term" value="F:ATP binding"/>
    <property type="evidence" value="ECO:0007669"/>
    <property type="project" value="UniProtKB-KW"/>
</dbReference>
<proteinExistence type="predicted"/>
<dbReference type="GO" id="GO:0003676">
    <property type="term" value="F:nucleic acid binding"/>
    <property type="evidence" value="ECO:0007669"/>
    <property type="project" value="InterPro"/>
</dbReference>
<keyword evidence="1" id="KW-0547">Nucleotide-binding</keyword>
<evidence type="ECO:0008006" key="8">
    <source>
        <dbReference type="Google" id="ProtNLM"/>
    </source>
</evidence>
<dbReference type="AlphaFoldDB" id="A0A6C0LGE4"/>
<evidence type="ECO:0000256" key="3">
    <source>
        <dbReference type="ARBA" id="ARBA00022806"/>
    </source>
</evidence>
<dbReference type="InterPro" id="IPR027417">
    <property type="entry name" value="P-loop_NTPase"/>
</dbReference>
<dbReference type="SMART" id="SM00487">
    <property type="entry name" value="DEXDc"/>
    <property type="match status" value="1"/>
</dbReference>
<dbReference type="SUPFAM" id="SSF52540">
    <property type="entry name" value="P-loop containing nucleoside triphosphate hydrolases"/>
    <property type="match status" value="1"/>
</dbReference>
<dbReference type="PROSITE" id="PS51194">
    <property type="entry name" value="HELICASE_CTER"/>
    <property type="match status" value="1"/>
</dbReference>
<dbReference type="GO" id="GO:0070478">
    <property type="term" value="P:nuclear-transcribed mRNA catabolic process, 3'-5' exonucleolytic nonsense-mediated decay"/>
    <property type="evidence" value="ECO:0007669"/>
    <property type="project" value="TreeGrafter"/>
</dbReference>
<dbReference type="InterPro" id="IPR011545">
    <property type="entry name" value="DEAD/DEAH_box_helicase_dom"/>
</dbReference>
<dbReference type="Gene3D" id="1.10.3380.30">
    <property type="match status" value="1"/>
</dbReference>
<dbReference type="PANTHER" id="PTHR12131">
    <property type="entry name" value="ATP-DEPENDENT RNA AND DNA HELICASE"/>
    <property type="match status" value="1"/>
</dbReference>
<reference evidence="7" key="1">
    <citation type="journal article" date="2020" name="Nature">
        <title>Giant virus diversity and host interactions through global metagenomics.</title>
        <authorList>
            <person name="Schulz F."/>
            <person name="Roux S."/>
            <person name="Paez-Espino D."/>
            <person name="Jungbluth S."/>
            <person name="Walsh D.A."/>
            <person name="Denef V.J."/>
            <person name="McMahon K.D."/>
            <person name="Konstantinidis K.T."/>
            <person name="Eloe-Fadrosh E.A."/>
            <person name="Kyrpides N.C."/>
            <person name="Woyke T."/>
        </authorList>
    </citation>
    <scope>NUCLEOTIDE SEQUENCE</scope>
    <source>
        <strain evidence="7">GVMAG-M-3300027833-11</strain>
    </source>
</reference>
<evidence type="ECO:0000259" key="6">
    <source>
        <dbReference type="PROSITE" id="PS51194"/>
    </source>
</evidence>
<dbReference type="InterPro" id="IPR014001">
    <property type="entry name" value="Helicase_ATP-bd"/>
</dbReference>